<dbReference type="CDD" id="cd17352">
    <property type="entry name" value="MFS_MCT_SLC16"/>
    <property type="match status" value="1"/>
</dbReference>
<evidence type="ECO:0000259" key="3">
    <source>
        <dbReference type="PROSITE" id="PS50850"/>
    </source>
</evidence>
<feature type="non-terminal residue" evidence="4">
    <location>
        <position position="1"/>
    </location>
</feature>
<reference evidence="4 5" key="1">
    <citation type="journal article" date="2015" name="Nat. Commun.">
        <title>Lucilia cuprina genome unlocks parasitic fly biology to underpin future interventions.</title>
        <authorList>
            <person name="Anstead C.A."/>
            <person name="Korhonen P.K."/>
            <person name="Young N.D."/>
            <person name="Hall R.S."/>
            <person name="Jex A.R."/>
            <person name="Murali S.C."/>
            <person name="Hughes D.S."/>
            <person name="Lee S.F."/>
            <person name="Perry T."/>
            <person name="Stroehlein A.J."/>
            <person name="Ansell B.R."/>
            <person name="Breugelmans B."/>
            <person name="Hofmann A."/>
            <person name="Qu J."/>
            <person name="Dugan S."/>
            <person name="Lee S.L."/>
            <person name="Chao H."/>
            <person name="Dinh H."/>
            <person name="Han Y."/>
            <person name="Doddapaneni H.V."/>
            <person name="Worley K.C."/>
            <person name="Muzny D.M."/>
            <person name="Ioannidis P."/>
            <person name="Waterhouse R.M."/>
            <person name="Zdobnov E.M."/>
            <person name="James P.J."/>
            <person name="Bagnall N.H."/>
            <person name="Kotze A.C."/>
            <person name="Gibbs R.A."/>
            <person name="Richards S."/>
            <person name="Batterham P."/>
            <person name="Gasser R.B."/>
        </authorList>
    </citation>
    <scope>NUCLEOTIDE SEQUENCE [LARGE SCALE GENOMIC DNA]</scope>
    <source>
        <strain evidence="4 5">LS</strain>
        <tissue evidence="4">Full body</tissue>
    </source>
</reference>
<keyword evidence="5" id="KW-1185">Reference proteome</keyword>
<comment type="caution">
    <text evidence="4">The sequence shown here is derived from an EMBL/GenBank/DDBJ whole genome shotgun (WGS) entry which is preliminary data.</text>
</comment>
<feature type="transmembrane region" description="Helical" evidence="2">
    <location>
        <begin position="59"/>
        <end position="79"/>
    </location>
</feature>
<feature type="transmembrane region" description="Helical" evidence="2">
    <location>
        <begin position="150"/>
        <end position="171"/>
    </location>
</feature>
<feature type="transmembrane region" description="Helical" evidence="2">
    <location>
        <begin position="457"/>
        <end position="482"/>
    </location>
</feature>
<sequence length="525" mass="58097">LLQNKNKQNMDTTNTVPDGGWGWVIVAAVALINMTNQSILSVFGLLFGSQLQEMQQETFTAALINNLNSLALNFSGLFIGPAIKSFKPRNVAAAGCIMVSFGLMLCAFATQGWHFIIGYSFFVGIGLGLISPSTFMAINSYFSSKRGRAVGVSLAGAGLGQVFIPHIVRIFLENYGFRFAVMAMSFLSLTGLIGALLLKPLNQHKHNNRQHLKLILENNDKQAKDDSIMEIKINTNCHDNDDNSKDKQKCQESALLTQNNKVYQDCTEKLEQHLLPESNKLCSRICQRLVQAMDLELLKDPAFWSIIIGMALVYTSTINFTMIFPSFLQYSVGFTKSATASCMSIMAGADIICRLLLPCITDKLKIPYRIIFLLGTVGLLISRAALAESVDLTSIIVMSIFTGMTKSATVLNNNLTISDHVKPDKLPGGLGLNMISKGVLVITIGQLLGWIRDFTDSYVLCLHAQNGLLLLVIVIWTPEIFYRYRKYLKVKRLAKLQSTVEDVEQQQPLEQAKCLPTKANNKNDC</sequence>
<dbReference type="InterPro" id="IPR036259">
    <property type="entry name" value="MFS_trans_sf"/>
</dbReference>
<feature type="transmembrane region" description="Helical" evidence="2">
    <location>
        <begin position="302"/>
        <end position="325"/>
    </location>
</feature>
<dbReference type="AlphaFoldDB" id="A0A0L0CBE3"/>
<feature type="transmembrane region" description="Helical" evidence="2">
    <location>
        <begin position="21"/>
        <end position="47"/>
    </location>
</feature>
<feature type="domain" description="Major facilitator superfamily (MFS) profile" evidence="3">
    <location>
        <begin position="22"/>
        <end position="481"/>
    </location>
</feature>
<feature type="transmembrane region" description="Helical" evidence="2">
    <location>
        <begin position="177"/>
        <end position="198"/>
    </location>
</feature>
<evidence type="ECO:0000313" key="5">
    <source>
        <dbReference type="Proteomes" id="UP000037069"/>
    </source>
</evidence>
<organism evidence="4 5">
    <name type="scientific">Lucilia cuprina</name>
    <name type="common">Green bottle fly</name>
    <name type="synonym">Australian sheep blowfly</name>
    <dbReference type="NCBI Taxonomy" id="7375"/>
    <lineage>
        <taxon>Eukaryota</taxon>
        <taxon>Metazoa</taxon>
        <taxon>Ecdysozoa</taxon>
        <taxon>Arthropoda</taxon>
        <taxon>Hexapoda</taxon>
        <taxon>Insecta</taxon>
        <taxon>Pterygota</taxon>
        <taxon>Neoptera</taxon>
        <taxon>Endopterygota</taxon>
        <taxon>Diptera</taxon>
        <taxon>Brachycera</taxon>
        <taxon>Muscomorpha</taxon>
        <taxon>Oestroidea</taxon>
        <taxon>Calliphoridae</taxon>
        <taxon>Luciliinae</taxon>
        <taxon>Lucilia</taxon>
    </lineage>
</organism>
<feature type="transmembrane region" description="Helical" evidence="2">
    <location>
        <begin position="116"/>
        <end position="138"/>
    </location>
</feature>
<dbReference type="Gene3D" id="1.20.1250.20">
    <property type="entry name" value="MFS general substrate transporter like domains"/>
    <property type="match status" value="1"/>
</dbReference>
<dbReference type="PANTHER" id="PTHR11360:SF229">
    <property type="entry name" value="AGAP007601-PA"/>
    <property type="match status" value="1"/>
</dbReference>
<protein>
    <recommendedName>
        <fullName evidence="3">Major facilitator superfamily (MFS) profile domain-containing protein</fullName>
    </recommendedName>
</protein>
<evidence type="ECO:0000313" key="4">
    <source>
        <dbReference type="EMBL" id="KNC29552.1"/>
    </source>
</evidence>
<dbReference type="PROSITE" id="PS50850">
    <property type="entry name" value="MFS"/>
    <property type="match status" value="1"/>
</dbReference>
<dbReference type="OMA" id="VWTPEIY"/>
<dbReference type="InterPro" id="IPR020846">
    <property type="entry name" value="MFS_dom"/>
</dbReference>
<proteinExistence type="predicted"/>
<keyword evidence="2" id="KW-0472">Membrane</keyword>
<comment type="subcellular location">
    <subcellularLocation>
        <location evidence="1">Membrane</location>
        <topology evidence="1">Multi-pass membrane protein</topology>
    </subcellularLocation>
</comment>
<evidence type="ECO:0000256" key="1">
    <source>
        <dbReference type="ARBA" id="ARBA00004141"/>
    </source>
</evidence>
<dbReference type="InterPro" id="IPR011701">
    <property type="entry name" value="MFS"/>
</dbReference>
<gene>
    <name evidence="4" type="ORF">FF38_11517</name>
</gene>
<dbReference type="OrthoDB" id="8055603at2759"/>
<dbReference type="InterPro" id="IPR050327">
    <property type="entry name" value="Proton-linked_MCT"/>
</dbReference>
<dbReference type="SUPFAM" id="SSF103473">
    <property type="entry name" value="MFS general substrate transporter"/>
    <property type="match status" value="1"/>
</dbReference>
<dbReference type="EMBL" id="JRES01000655">
    <property type="protein sequence ID" value="KNC29552.1"/>
    <property type="molecule type" value="Genomic_DNA"/>
</dbReference>
<dbReference type="Proteomes" id="UP000037069">
    <property type="component" value="Unassembled WGS sequence"/>
</dbReference>
<evidence type="ECO:0000256" key="2">
    <source>
        <dbReference type="SAM" id="Phobius"/>
    </source>
</evidence>
<dbReference type="Pfam" id="PF07690">
    <property type="entry name" value="MFS_1"/>
    <property type="match status" value="1"/>
</dbReference>
<dbReference type="PANTHER" id="PTHR11360">
    <property type="entry name" value="MONOCARBOXYLATE TRANSPORTER"/>
    <property type="match status" value="1"/>
</dbReference>
<feature type="transmembrane region" description="Helical" evidence="2">
    <location>
        <begin position="392"/>
        <end position="411"/>
    </location>
</feature>
<feature type="transmembrane region" description="Helical" evidence="2">
    <location>
        <begin position="91"/>
        <end position="110"/>
    </location>
</feature>
<keyword evidence="2" id="KW-1133">Transmembrane helix</keyword>
<keyword evidence="2" id="KW-0812">Transmembrane</keyword>
<feature type="transmembrane region" description="Helical" evidence="2">
    <location>
        <begin position="432"/>
        <end position="451"/>
    </location>
</feature>
<feature type="transmembrane region" description="Helical" evidence="2">
    <location>
        <begin position="337"/>
        <end position="357"/>
    </location>
</feature>
<name>A0A0L0CBE3_LUCCU</name>
<dbReference type="GO" id="GO:0008028">
    <property type="term" value="F:monocarboxylic acid transmembrane transporter activity"/>
    <property type="evidence" value="ECO:0007669"/>
    <property type="project" value="TreeGrafter"/>
</dbReference>
<feature type="transmembrane region" description="Helical" evidence="2">
    <location>
        <begin position="366"/>
        <end position="386"/>
    </location>
</feature>
<dbReference type="GO" id="GO:0016020">
    <property type="term" value="C:membrane"/>
    <property type="evidence" value="ECO:0007669"/>
    <property type="project" value="UniProtKB-SubCell"/>
</dbReference>
<accession>A0A0L0CBE3</accession>